<reference evidence="2" key="1">
    <citation type="submission" date="2021-05" db="EMBL/GenBank/DDBJ databases">
        <title>Molecular characterization for Shewanella algae harboring chromosomal blaOXA-55-like strains isolated from clinical and environment sample.</title>
        <authorList>
            <person name="Ohama Y."/>
            <person name="Aoki K."/>
            <person name="Harada S."/>
            <person name="Moriya K."/>
            <person name="Ishii Y."/>
            <person name="Tateda K."/>
        </authorList>
    </citation>
    <scope>NUCLEOTIDE SEQUENCE</scope>
    <source>
        <strain evidence="2">JCM 11563</strain>
    </source>
</reference>
<sequence>MKKLVSLLLGLSGALCYGIVAGGAHASEAAVIIDNSQPISSQVELLMRKKAGTMVETCVAIPAKYKVSFNYTSPEETLFSVHYHQDGKVLLAYDEDKRSALTSQFTTKLDQNYCFTWVNSKGKTNDGVILLEYEATPI</sequence>
<dbReference type="RefSeq" id="WP_220782396.1">
    <property type="nucleotide sequence ID" value="NZ_BPEY01000075.1"/>
</dbReference>
<name>A0ABQ4PN61_9GAMM</name>
<feature type="chain" id="PRO_5046651606" evidence="1">
    <location>
        <begin position="27"/>
        <end position="138"/>
    </location>
</feature>
<keyword evidence="3" id="KW-1185">Reference proteome</keyword>
<organism evidence="2 3">
    <name type="scientific">Shewanella sairae</name>
    <dbReference type="NCBI Taxonomy" id="190310"/>
    <lineage>
        <taxon>Bacteria</taxon>
        <taxon>Pseudomonadati</taxon>
        <taxon>Pseudomonadota</taxon>
        <taxon>Gammaproteobacteria</taxon>
        <taxon>Alteromonadales</taxon>
        <taxon>Shewanellaceae</taxon>
        <taxon>Shewanella</taxon>
    </lineage>
</organism>
<evidence type="ECO:0000313" key="3">
    <source>
        <dbReference type="Proteomes" id="UP000887104"/>
    </source>
</evidence>
<dbReference type="EMBL" id="BPEY01000075">
    <property type="protein sequence ID" value="GIU49849.1"/>
    <property type="molecule type" value="Genomic_DNA"/>
</dbReference>
<feature type="signal peptide" evidence="1">
    <location>
        <begin position="1"/>
        <end position="26"/>
    </location>
</feature>
<proteinExistence type="predicted"/>
<accession>A0ABQ4PN61</accession>
<evidence type="ECO:0000313" key="2">
    <source>
        <dbReference type="EMBL" id="GIU49849.1"/>
    </source>
</evidence>
<protein>
    <submittedName>
        <fullName evidence="2">Uncharacterized protein</fullName>
    </submittedName>
</protein>
<dbReference type="Proteomes" id="UP000887104">
    <property type="component" value="Unassembled WGS sequence"/>
</dbReference>
<gene>
    <name evidence="2" type="ORF">TUM4438_34370</name>
</gene>
<comment type="caution">
    <text evidence="2">The sequence shown here is derived from an EMBL/GenBank/DDBJ whole genome shotgun (WGS) entry which is preliminary data.</text>
</comment>
<evidence type="ECO:0000256" key="1">
    <source>
        <dbReference type="SAM" id="SignalP"/>
    </source>
</evidence>
<keyword evidence="1" id="KW-0732">Signal</keyword>